<evidence type="ECO:0008006" key="5">
    <source>
        <dbReference type="Google" id="ProtNLM"/>
    </source>
</evidence>
<dbReference type="PANTHER" id="PTHR33207">
    <property type="entry name" value="F-BOX DOMAIN CONTAINING PROTEIN-RELATED"/>
    <property type="match status" value="1"/>
</dbReference>
<evidence type="ECO:0000259" key="2">
    <source>
        <dbReference type="PROSITE" id="PS50181"/>
    </source>
</evidence>
<sequence>MDIIQLGFHDLQGFRSSSAPTEPRPRQWRRKAGTEEAEEPRSIHDVPDDLLRQILLRLDSPLWLLRAACAYRQFRRAVASADSGRSFLRLASSLHPPVVVGHYHNCRVRPIAFVPSLSPPAPPIDGGRFALDFLPRSITTTTDWEVADCHGGLVVLCNSQNSPSNLIVCDPLTRRYQGIPHPLEKLAGFVVALLDGDGDGNISISNFRVLYHCFHGDGAPRQVCVFSAADGGDGWRFLRRPSAGSYYIGHVAGRVDGSIYLGSVTGNVRVLDNASMELSEVYLPIGIDKSKAPRISTFTVVHGAGANPTSPPSTWIIHVHGEELEFYRRVRGGSGSGGEWVLEHNIPKLSEVARGLLAGCPEERLEVYVIAVGTGTAVLSAGDRDERKLLFSIDMDTKKLAPKESLSPDEGDSHQFTYTLPWPQLLQACPS</sequence>
<proteinExistence type="predicted"/>
<accession>A0A368QNJ6</accession>
<feature type="domain" description="EF-hand" evidence="3">
    <location>
        <begin position="182"/>
        <end position="217"/>
    </location>
</feature>
<dbReference type="InterPro" id="IPR002048">
    <property type="entry name" value="EF_hand_dom"/>
</dbReference>
<dbReference type="EMBL" id="CM003530">
    <property type="protein sequence ID" value="RCV19546.1"/>
    <property type="molecule type" value="Genomic_DNA"/>
</dbReference>
<feature type="region of interest" description="Disordered" evidence="1">
    <location>
        <begin position="13"/>
        <end position="41"/>
    </location>
</feature>
<feature type="domain" description="F-box" evidence="2">
    <location>
        <begin position="40"/>
        <end position="90"/>
    </location>
</feature>
<dbReference type="InterPro" id="IPR001810">
    <property type="entry name" value="F-box_dom"/>
</dbReference>
<name>A0A368QNJ6_SETIT</name>
<dbReference type="PROSITE" id="PS50181">
    <property type="entry name" value="FBOX"/>
    <property type="match status" value="1"/>
</dbReference>
<dbReference type="InterPro" id="IPR036047">
    <property type="entry name" value="F-box-like_dom_sf"/>
</dbReference>
<dbReference type="Pfam" id="PF23635">
    <property type="entry name" value="Beta-prop_AT5G49610-like"/>
    <property type="match status" value="1"/>
</dbReference>
<dbReference type="AlphaFoldDB" id="A0A368QNJ6"/>
<dbReference type="PROSITE" id="PS50222">
    <property type="entry name" value="EF_HAND_2"/>
    <property type="match status" value="1"/>
</dbReference>
<reference evidence="4" key="2">
    <citation type="submission" date="2015-07" db="EMBL/GenBank/DDBJ databases">
        <authorList>
            <person name="Noorani M."/>
        </authorList>
    </citation>
    <scope>NUCLEOTIDE SEQUENCE</scope>
    <source>
        <strain evidence="4">Yugu1</strain>
    </source>
</reference>
<dbReference type="GO" id="GO:0005509">
    <property type="term" value="F:calcium ion binding"/>
    <property type="evidence" value="ECO:0007669"/>
    <property type="project" value="InterPro"/>
</dbReference>
<gene>
    <name evidence="4" type="ORF">SETIT_3G394600v2</name>
</gene>
<evidence type="ECO:0000259" key="3">
    <source>
        <dbReference type="PROSITE" id="PS50222"/>
    </source>
</evidence>
<dbReference type="InterPro" id="IPR056594">
    <property type="entry name" value="AT5G49610-like_b-prop"/>
</dbReference>
<protein>
    <recommendedName>
        <fullName evidence="5">F-box domain-containing protein</fullName>
    </recommendedName>
</protein>
<dbReference type="OrthoDB" id="692925at2759"/>
<reference evidence="4" key="1">
    <citation type="journal article" date="2012" name="Nat. Biotechnol.">
        <title>Reference genome sequence of the model plant Setaria.</title>
        <authorList>
            <person name="Bennetzen J.L."/>
            <person name="Schmutz J."/>
            <person name="Wang H."/>
            <person name="Percifield R."/>
            <person name="Hawkins J."/>
            <person name="Pontaroli A.C."/>
            <person name="Estep M."/>
            <person name="Feng L."/>
            <person name="Vaughn J.N."/>
            <person name="Grimwood J."/>
            <person name="Jenkins J."/>
            <person name="Barry K."/>
            <person name="Lindquist E."/>
            <person name="Hellsten U."/>
            <person name="Deshpande S."/>
            <person name="Wang X."/>
            <person name="Wu X."/>
            <person name="Mitros T."/>
            <person name="Triplett J."/>
            <person name="Yang X."/>
            <person name="Ye C.Y."/>
            <person name="Mauro-Herrera M."/>
            <person name="Wang L."/>
            <person name="Li P."/>
            <person name="Sharma M."/>
            <person name="Sharma R."/>
            <person name="Ronald P.C."/>
            <person name="Panaud O."/>
            <person name="Kellogg E.A."/>
            <person name="Brutnell T.P."/>
            <person name="Doust A.N."/>
            <person name="Tuskan G.A."/>
            <person name="Rokhsar D."/>
            <person name="Devos K.M."/>
        </authorList>
    </citation>
    <scope>NUCLEOTIDE SEQUENCE [LARGE SCALE GENOMIC DNA]</scope>
    <source>
        <strain evidence="4">Yugu1</strain>
    </source>
</reference>
<dbReference type="SUPFAM" id="SSF81383">
    <property type="entry name" value="F-box domain"/>
    <property type="match status" value="1"/>
</dbReference>
<evidence type="ECO:0000256" key="1">
    <source>
        <dbReference type="SAM" id="MobiDB-lite"/>
    </source>
</evidence>
<organism evidence="4">
    <name type="scientific">Setaria italica</name>
    <name type="common">Foxtail millet</name>
    <name type="synonym">Panicum italicum</name>
    <dbReference type="NCBI Taxonomy" id="4555"/>
    <lineage>
        <taxon>Eukaryota</taxon>
        <taxon>Viridiplantae</taxon>
        <taxon>Streptophyta</taxon>
        <taxon>Embryophyta</taxon>
        <taxon>Tracheophyta</taxon>
        <taxon>Spermatophyta</taxon>
        <taxon>Magnoliopsida</taxon>
        <taxon>Liliopsida</taxon>
        <taxon>Poales</taxon>
        <taxon>Poaceae</taxon>
        <taxon>PACMAD clade</taxon>
        <taxon>Panicoideae</taxon>
        <taxon>Panicodae</taxon>
        <taxon>Paniceae</taxon>
        <taxon>Cenchrinae</taxon>
        <taxon>Setaria</taxon>
    </lineage>
</organism>
<evidence type="ECO:0000313" key="4">
    <source>
        <dbReference type="EMBL" id="RCV19546.1"/>
    </source>
</evidence>